<accession>A0A9Q3P7G2</accession>
<gene>
    <name evidence="1" type="ORF">O181_090820</name>
</gene>
<proteinExistence type="predicted"/>
<name>A0A9Q3P7G2_9BASI</name>
<sequence length="124" mass="14928">MLQEEFHIPDEIIVGKLHPFVTRTAKKWYYKMREEHGRHDWFWWKSKIIPKWANNSWRFKIENAHESTIFNSDKDKLLTLFLKQKDILSALHADMSDSIINMRILRKCGGELENAIKWRCAQPC</sequence>
<keyword evidence="2" id="KW-1185">Reference proteome</keyword>
<dbReference type="Proteomes" id="UP000765509">
    <property type="component" value="Unassembled WGS sequence"/>
</dbReference>
<organism evidence="1 2">
    <name type="scientific">Austropuccinia psidii MF-1</name>
    <dbReference type="NCBI Taxonomy" id="1389203"/>
    <lineage>
        <taxon>Eukaryota</taxon>
        <taxon>Fungi</taxon>
        <taxon>Dikarya</taxon>
        <taxon>Basidiomycota</taxon>
        <taxon>Pucciniomycotina</taxon>
        <taxon>Pucciniomycetes</taxon>
        <taxon>Pucciniales</taxon>
        <taxon>Sphaerophragmiaceae</taxon>
        <taxon>Austropuccinia</taxon>
    </lineage>
</organism>
<dbReference type="OrthoDB" id="2507294at2759"/>
<dbReference type="EMBL" id="AVOT02056863">
    <property type="protein sequence ID" value="MBW0551105.1"/>
    <property type="molecule type" value="Genomic_DNA"/>
</dbReference>
<reference evidence="1" key="1">
    <citation type="submission" date="2021-03" db="EMBL/GenBank/DDBJ databases">
        <title>Draft genome sequence of rust myrtle Austropuccinia psidii MF-1, a brazilian biotype.</title>
        <authorList>
            <person name="Quecine M.C."/>
            <person name="Pachon D.M.R."/>
            <person name="Bonatelli M.L."/>
            <person name="Correr F.H."/>
            <person name="Franceschini L.M."/>
            <person name="Leite T.F."/>
            <person name="Margarido G.R.A."/>
            <person name="Almeida C.A."/>
            <person name="Ferrarezi J.A."/>
            <person name="Labate C.A."/>
        </authorList>
    </citation>
    <scope>NUCLEOTIDE SEQUENCE</scope>
    <source>
        <strain evidence="1">MF-1</strain>
    </source>
</reference>
<protein>
    <submittedName>
        <fullName evidence="1">Uncharacterized protein</fullName>
    </submittedName>
</protein>
<evidence type="ECO:0000313" key="2">
    <source>
        <dbReference type="Proteomes" id="UP000765509"/>
    </source>
</evidence>
<comment type="caution">
    <text evidence="1">The sequence shown here is derived from an EMBL/GenBank/DDBJ whole genome shotgun (WGS) entry which is preliminary data.</text>
</comment>
<evidence type="ECO:0000313" key="1">
    <source>
        <dbReference type="EMBL" id="MBW0551105.1"/>
    </source>
</evidence>
<dbReference type="AlphaFoldDB" id="A0A9Q3P7G2"/>